<dbReference type="FunCoup" id="D2A5M8">
    <property type="interactions" value="7"/>
</dbReference>
<dbReference type="AlphaFoldDB" id="D2A5M8"/>
<dbReference type="OMA" id="YEWWKNP"/>
<evidence type="ECO:0000313" key="9">
    <source>
        <dbReference type="EMBL" id="EFA05690.2"/>
    </source>
</evidence>
<dbReference type="HOGENOM" id="CLU_019853_2_0_1"/>
<dbReference type="eggNOG" id="KOG3776">
    <property type="taxonomic scope" value="Eukaryota"/>
</dbReference>
<keyword evidence="4 8" id="KW-0812">Transmembrane</keyword>
<evidence type="ECO:0000256" key="1">
    <source>
        <dbReference type="ARBA" id="ARBA00004236"/>
    </source>
</evidence>
<evidence type="ECO:0000256" key="3">
    <source>
        <dbReference type="ARBA" id="ARBA00022475"/>
    </source>
</evidence>
<accession>D2A5M8</accession>
<dbReference type="PANTHER" id="PTHR11923">
    <property type="entry name" value="SCAVENGER RECEPTOR CLASS B TYPE-1 SR-B1"/>
    <property type="match status" value="1"/>
</dbReference>
<dbReference type="PANTHER" id="PTHR11923:SF89">
    <property type="entry name" value="GH15894P"/>
    <property type="match status" value="1"/>
</dbReference>
<name>D2A5M8_TRICA</name>
<dbReference type="KEGG" id="tca:660240"/>
<keyword evidence="5 8" id="KW-1133">Transmembrane helix</keyword>
<evidence type="ECO:0000256" key="8">
    <source>
        <dbReference type="SAM" id="Phobius"/>
    </source>
</evidence>
<feature type="transmembrane region" description="Helical" evidence="8">
    <location>
        <begin position="472"/>
        <end position="489"/>
    </location>
</feature>
<gene>
    <name evidence="9" type="primary">AUGUSTUS-3.0.2_15144</name>
    <name evidence="9" type="ORF">TcasGA2_TC015144</name>
</gene>
<dbReference type="Pfam" id="PF01130">
    <property type="entry name" value="CD36"/>
    <property type="match status" value="1"/>
</dbReference>
<evidence type="ECO:0000256" key="5">
    <source>
        <dbReference type="ARBA" id="ARBA00022989"/>
    </source>
</evidence>
<dbReference type="Proteomes" id="UP000007266">
    <property type="component" value="Linkage group 6"/>
</dbReference>
<dbReference type="GO" id="GO:0005044">
    <property type="term" value="F:scavenger receptor activity"/>
    <property type="evidence" value="ECO:0000318"/>
    <property type="project" value="GO_Central"/>
</dbReference>
<proteinExistence type="inferred from homology"/>
<dbReference type="InterPro" id="IPR002159">
    <property type="entry name" value="CD36_fam"/>
</dbReference>
<dbReference type="EMBL" id="KQ971345">
    <property type="protein sequence ID" value="EFA05690.2"/>
    <property type="molecule type" value="Genomic_DNA"/>
</dbReference>
<evidence type="ECO:0000256" key="2">
    <source>
        <dbReference type="ARBA" id="ARBA00010532"/>
    </source>
</evidence>
<dbReference type="GO" id="GO:0016020">
    <property type="term" value="C:membrane"/>
    <property type="evidence" value="ECO:0000318"/>
    <property type="project" value="GO_Central"/>
</dbReference>
<feature type="transmembrane region" description="Helical" evidence="8">
    <location>
        <begin position="39"/>
        <end position="59"/>
    </location>
</feature>
<dbReference type="InParanoid" id="D2A5M8"/>
<protein>
    <submittedName>
        <fullName evidence="9">Protein croquemort-like Protein</fullName>
    </submittedName>
</protein>
<evidence type="ECO:0000313" key="10">
    <source>
        <dbReference type="Proteomes" id="UP000007266"/>
    </source>
</evidence>
<reference evidence="9 10" key="1">
    <citation type="journal article" date="2008" name="Nature">
        <title>The genome of the model beetle and pest Tribolium castaneum.</title>
        <authorList>
            <consortium name="Tribolium Genome Sequencing Consortium"/>
            <person name="Richards S."/>
            <person name="Gibbs R.A."/>
            <person name="Weinstock G.M."/>
            <person name="Brown S.J."/>
            <person name="Denell R."/>
            <person name="Beeman R.W."/>
            <person name="Gibbs R."/>
            <person name="Beeman R.W."/>
            <person name="Brown S.J."/>
            <person name="Bucher G."/>
            <person name="Friedrich M."/>
            <person name="Grimmelikhuijzen C.J."/>
            <person name="Klingler M."/>
            <person name="Lorenzen M."/>
            <person name="Richards S."/>
            <person name="Roth S."/>
            <person name="Schroder R."/>
            <person name="Tautz D."/>
            <person name="Zdobnov E.M."/>
            <person name="Muzny D."/>
            <person name="Gibbs R.A."/>
            <person name="Weinstock G.M."/>
            <person name="Attaway T."/>
            <person name="Bell S."/>
            <person name="Buhay C.J."/>
            <person name="Chandrabose M.N."/>
            <person name="Chavez D."/>
            <person name="Clerk-Blankenburg K.P."/>
            <person name="Cree A."/>
            <person name="Dao M."/>
            <person name="Davis C."/>
            <person name="Chacko J."/>
            <person name="Dinh H."/>
            <person name="Dugan-Rocha S."/>
            <person name="Fowler G."/>
            <person name="Garner T.T."/>
            <person name="Garnes J."/>
            <person name="Gnirke A."/>
            <person name="Hawes A."/>
            <person name="Hernandez J."/>
            <person name="Hines S."/>
            <person name="Holder M."/>
            <person name="Hume J."/>
            <person name="Jhangiani S.N."/>
            <person name="Joshi V."/>
            <person name="Khan Z.M."/>
            <person name="Jackson L."/>
            <person name="Kovar C."/>
            <person name="Kowis A."/>
            <person name="Lee S."/>
            <person name="Lewis L.R."/>
            <person name="Margolis J."/>
            <person name="Morgan M."/>
            <person name="Nazareth L.V."/>
            <person name="Nguyen N."/>
            <person name="Okwuonu G."/>
            <person name="Parker D."/>
            <person name="Richards S."/>
            <person name="Ruiz S.J."/>
            <person name="Santibanez J."/>
            <person name="Savard J."/>
            <person name="Scherer S.E."/>
            <person name="Schneider B."/>
            <person name="Sodergren E."/>
            <person name="Tautz D."/>
            <person name="Vattahil S."/>
            <person name="Villasana D."/>
            <person name="White C.S."/>
            <person name="Wright R."/>
            <person name="Park Y."/>
            <person name="Beeman R.W."/>
            <person name="Lord J."/>
            <person name="Oppert B."/>
            <person name="Lorenzen M."/>
            <person name="Brown S."/>
            <person name="Wang L."/>
            <person name="Savard J."/>
            <person name="Tautz D."/>
            <person name="Richards S."/>
            <person name="Weinstock G."/>
            <person name="Gibbs R.A."/>
            <person name="Liu Y."/>
            <person name="Worley K."/>
            <person name="Weinstock G."/>
            <person name="Elsik C.G."/>
            <person name="Reese J.T."/>
            <person name="Elhaik E."/>
            <person name="Landan G."/>
            <person name="Graur D."/>
            <person name="Arensburger P."/>
            <person name="Atkinson P."/>
            <person name="Beeman R.W."/>
            <person name="Beidler J."/>
            <person name="Brown S.J."/>
            <person name="Demuth J.P."/>
            <person name="Drury D.W."/>
            <person name="Du Y.Z."/>
            <person name="Fujiwara H."/>
            <person name="Lorenzen M."/>
            <person name="Maselli V."/>
            <person name="Osanai M."/>
            <person name="Park Y."/>
            <person name="Robertson H.M."/>
            <person name="Tu Z."/>
            <person name="Wang J.J."/>
            <person name="Wang S."/>
            <person name="Richards S."/>
            <person name="Song H."/>
            <person name="Zhang L."/>
            <person name="Sodergren E."/>
            <person name="Werner D."/>
            <person name="Stanke M."/>
            <person name="Morgenstern B."/>
            <person name="Solovyev V."/>
            <person name="Kosarev P."/>
            <person name="Brown G."/>
            <person name="Chen H.C."/>
            <person name="Ermolaeva O."/>
            <person name="Hlavina W."/>
            <person name="Kapustin Y."/>
            <person name="Kiryutin B."/>
            <person name="Kitts P."/>
            <person name="Maglott D."/>
            <person name="Pruitt K."/>
            <person name="Sapojnikov V."/>
            <person name="Souvorov A."/>
            <person name="Mackey A.J."/>
            <person name="Waterhouse R.M."/>
            <person name="Wyder S."/>
            <person name="Zdobnov E.M."/>
            <person name="Zdobnov E.M."/>
            <person name="Wyder S."/>
            <person name="Kriventseva E.V."/>
            <person name="Kadowaki T."/>
            <person name="Bork P."/>
            <person name="Aranda M."/>
            <person name="Bao R."/>
            <person name="Beermann A."/>
            <person name="Berns N."/>
            <person name="Bolognesi R."/>
            <person name="Bonneton F."/>
            <person name="Bopp D."/>
            <person name="Brown S.J."/>
            <person name="Bucher G."/>
            <person name="Butts T."/>
            <person name="Chaumot A."/>
            <person name="Denell R.E."/>
            <person name="Ferrier D.E."/>
            <person name="Friedrich M."/>
            <person name="Gordon C.M."/>
            <person name="Jindra M."/>
            <person name="Klingler M."/>
            <person name="Lan Q."/>
            <person name="Lattorff H.M."/>
            <person name="Laudet V."/>
            <person name="von Levetsow C."/>
            <person name="Liu Z."/>
            <person name="Lutz R."/>
            <person name="Lynch J.A."/>
            <person name="da Fonseca R.N."/>
            <person name="Posnien N."/>
            <person name="Reuter R."/>
            <person name="Roth S."/>
            <person name="Savard J."/>
            <person name="Schinko J.B."/>
            <person name="Schmitt C."/>
            <person name="Schoppmeier M."/>
            <person name="Schroder R."/>
            <person name="Shippy T.D."/>
            <person name="Simonnet F."/>
            <person name="Marques-Souza H."/>
            <person name="Tautz D."/>
            <person name="Tomoyasu Y."/>
            <person name="Trauner J."/>
            <person name="Van der Zee M."/>
            <person name="Vervoort M."/>
            <person name="Wittkopp N."/>
            <person name="Wimmer E.A."/>
            <person name="Yang X."/>
            <person name="Jones A.K."/>
            <person name="Sattelle D.B."/>
            <person name="Ebert P.R."/>
            <person name="Nelson D."/>
            <person name="Scott J.G."/>
            <person name="Beeman R.W."/>
            <person name="Muthukrishnan S."/>
            <person name="Kramer K.J."/>
            <person name="Arakane Y."/>
            <person name="Beeman R.W."/>
            <person name="Zhu Q."/>
            <person name="Hogenkamp D."/>
            <person name="Dixit R."/>
            <person name="Oppert B."/>
            <person name="Jiang H."/>
            <person name="Zou Z."/>
            <person name="Marshall J."/>
            <person name="Elpidina E."/>
            <person name="Vinokurov K."/>
            <person name="Oppert C."/>
            <person name="Zou Z."/>
            <person name="Evans J."/>
            <person name="Lu Z."/>
            <person name="Zhao P."/>
            <person name="Sumathipala N."/>
            <person name="Altincicek B."/>
            <person name="Vilcinskas A."/>
            <person name="Williams M."/>
            <person name="Hultmark D."/>
            <person name="Hetru C."/>
            <person name="Jiang H."/>
            <person name="Grimmelikhuijzen C.J."/>
            <person name="Hauser F."/>
            <person name="Cazzamali G."/>
            <person name="Williamson M."/>
            <person name="Park Y."/>
            <person name="Li B."/>
            <person name="Tanaka Y."/>
            <person name="Predel R."/>
            <person name="Neupert S."/>
            <person name="Schachtner J."/>
            <person name="Verleyen P."/>
            <person name="Raible F."/>
            <person name="Bork P."/>
            <person name="Friedrich M."/>
            <person name="Walden K.K."/>
            <person name="Robertson H.M."/>
            <person name="Angeli S."/>
            <person name="Foret S."/>
            <person name="Bucher G."/>
            <person name="Schuetz S."/>
            <person name="Maleszka R."/>
            <person name="Wimmer E.A."/>
            <person name="Beeman R.W."/>
            <person name="Lorenzen M."/>
            <person name="Tomoyasu Y."/>
            <person name="Miller S.C."/>
            <person name="Grossmann D."/>
            <person name="Bucher G."/>
        </authorList>
    </citation>
    <scope>NUCLEOTIDE SEQUENCE [LARGE SCALE GENOMIC DNA]</scope>
    <source>
        <strain evidence="9 10">Georgia GA2</strain>
    </source>
</reference>
<reference evidence="9 10" key="2">
    <citation type="journal article" date="2010" name="Nucleic Acids Res.">
        <title>BeetleBase in 2010: revisions to provide comprehensive genomic information for Tribolium castaneum.</title>
        <authorList>
            <person name="Kim H.S."/>
            <person name="Murphy T."/>
            <person name="Xia J."/>
            <person name="Caragea D."/>
            <person name="Park Y."/>
            <person name="Beeman R.W."/>
            <person name="Lorenzen M.D."/>
            <person name="Butcher S."/>
            <person name="Manak J.R."/>
            <person name="Brown S.J."/>
        </authorList>
    </citation>
    <scope>GENOME REANNOTATION</scope>
    <source>
        <strain evidence="9 10">Georgia GA2</strain>
    </source>
</reference>
<dbReference type="PRINTS" id="PR01609">
    <property type="entry name" value="CD36FAMILY"/>
</dbReference>
<keyword evidence="7" id="KW-0325">Glycoprotein</keyword>
<keyword evidence="3" id="KW-1003">Cell membrane</keyword>
<evidence type="ECO:0000256" key="4">
    <source>
        <dbReference type="ARBA" id="ARBA00022692"/>
    </source>
</evidence>
<evidence type="ECO:0000256" key="6">
    <source>
        <dbReference type="ARBA" id="ARBA00023136"/>
    </source>
</evidence>
<organism evidence="9 10">
    <name type="scientific">Tribolium castaneum</name>
    <name type="common">Red flour beetle</name>
    <dbReference type="NCBI Taxonomy" id="7070"/>
    <lineage>
        <taxon>Eukaryota</taxon>
        <taxon>Metazoa</taxon>
        <taxon>Ecdysozoa</taxon>
        <taxon>Arthropoda</taxon>
        <taxon>Hexapoda</taxon>
        <taxon>Insecta</taxon>
        <taxon>Pterygota</taxon>
        <taxon>Neoptera</taxon>
        <taxon>Endopterygota</taxon>
        <taxon>Coleoptera</taxon>
        <taxon>Polyphaga</taxon>
        <taxon>Cucujiformia</taxon>
        <taxon>Tenebrionidae</taxon>
        <taxon>Tenebrionidae incertae sedis</taxon>
        <taxon>Tribolium</taxon>
    </lineage>
</organism>
<keyword evidence="6 8" id="KW-0472">Membrane</keyword>
<sequence>MSAIEDEISTADTEDALLKGSRNSSETISEGTSKRPWCYVIGGGVLLVWGLATLIWTPFEILMAERLRMTPGFPPYEWWKNPPDEVIIRAYLYNVTNSEEFLNNPNVKINMAEIGPIVFMEKLTHTNVTFNENGTMTYVATRKAIFLPELNSIDLNATIVVPNWALLGIASYLSEQSFFVKLGFNLLTRSVKPQQFVKLTIDQFLWNFTDPMLDAAYKIAPFLVPIKNLGILSRIYTNFTNTVTVYIGTKYGDENFFLIDKYDGSKDLPNYGASCGGGVVNSSEGVAYPQYITKNTTLKYWRKTFCKMAVLHHRKDVSKYGVNAFRFDLIDSIFNRTEPSEADCFRGQPDLPDGLSDISKCHFGFPLATSFPHFLHGDSIIRSYVSGMKPNRTKHSSYLIVEPTTGVPLESAARSQSNLVVRKLTGFNELVTPFSDTVIPMFWLEYNQMGLPWYIIGLVYFQVNVLPIFQRFFTAFLLTGSVILFCFYIKHKRKQRLLDNKVLVFEKELFMKKP</sequence>
<comment type="similarity">
    <text evidence="2">Belongs to the CD36 family.</text>
</comment>
<dbReference type="OrthoDB" id="8187528at2759"/>
<comment type="subcellular location">
    <subcellularLocation>
        <location evidence="1">Cell membrane</location>
    </subcellularLocation>
</comment>
<dbReference type="GO" id="GO:0005886">
    <property type="term" value="C:plasma membrane"/>
    <property type="evidence" value="ECO:0007669"/>
    <property type="project" value="UniProtKB-SubCell"/>
</dbReference>
<keyword evidence="10" id="KW-1185">Reference proteome</keyword>
<evidence type="ECO:0000256" key="7">
    <source>
        <dbReference type="ARBA" id="ARBA00023180"/>
    </source>
</evidence>